<dbReference type="GO" id="GO:0141101">
    <property type="term" value="F:tRNA(Ser) (uridine(44)-2'-O-)-methyltransferase activity"/>
    <property type="evidence" value="ECO:0007669"/>
    <property type="project" value="UniProtKB-EC"/>
</dbReference>
<proteinExistence type="inferred from homology"/>
<evidence type="ECO:0000256" key="8">
    <source>
        <dbReference type="ARBA" id="ARBA00022694"/>
    </source>
</evidence>
<name>A0A3P6QVK0_CYLGO</name>
<evidence type="ECO:0000313" key="11">
    <source>
        <dbReference type="EMBL" id="VDK54706.1"/>
    </source>
</evidence>
<dbReference type="EMBL" id="UYRV01007520">
    <property type="protein sequence ID" value="VDK54706.1"/>
    <property type="molecule type" value="Genomic_DNA"/>
</dbReference>
<keyword evidence="6 10" id="KW-0808">Transferase</keyword>
<dbReference type="Gene3D" id="3.40.50.150">
    <property type="entry name" value="Vaccinia Virus protein VP39"/>
    <property type="match status" value="1"/>
</dbReference>
<evidence type="ECO:0000256" key="7">
    <source>
        <dbReference type="ARBA" id="ARBA00022691"/>
    </source>
</evidence>
<organism evidence="11 12">
    <name type="scientific">Cylicostephanus goldi</name>
    <name type="common">Nematode worm</name>
    <dbReference type="NCBI Taxonomy" id="71465"/>
    <lineage>
        <taxon>Eukaryota</taxon>
        <taxon>Metazoa</taxon>
        <taxon>Ecdysozoa</taxon>
        <taxon>Nematoda</taxon>
        <taxon>Chromadorea</taxon>
        <taxon>Rhabditida</taxon>
        <taxon>Rhabditina</taxon>
        <taxon>Rhabditomorpha</taxon>
        <taxon>Strongyloidea</taxon>
        <taxon>Strongylidae</taxon>
        <taxon>Cylicostephanus</taxon>
    </lineage>
</organism>
<dbReference type="EC" id="2.1.1.211" evidence="10"/>
<dbReference type="PANTHER" id="PTHR21210:SF0">
    <property type="entry name" value="TRNA (URACIL-O(2)-)-METHYLTRANSFERASE-RELATED"/>
    <property type="match status" value="1"/>
</dbReference>
<evidence type="ECO:0000256" key="3">
    <source>
        <dbReference type="ARBA" id="ARBA00009056"/>
    </source>
</evidence>
<dbReference type="GO" id="GO:0005737">
    <property type="term" value="C:cytoplasm"/>
    <property type="evidence" value="ECO:0007669"/>
    <property type="project" value="UniProtKB-SubCell"/>
</dbReference>
<comment type="subcellular location">
    <subcellularLocation>
        <location evidence="2 10">Cytoplasm</location>
    </subcellularLocation>
</comment>
<sequence length="245" mass="28489">MHKWLRFIDPHKAVRKTNSLLDLEEYSYRYKRIKEQYGRNLVENWTEKTDPKKFVYEDCGIAAYLLELWKKRGHIPKKFADLGCGNGLLVHLLNKEGVNGVGIDIRKRKIWSEQLSETSLIEQIVDPSQKDNSIPSDVDYLIGNHTDELTPWMPIMAARRNIEFFVLPCCPFTFHGKYVARPGDTGSQYDSFLKFIKEICARLGYIVEEDRLSIPSTKRVSFCMFSNFVICSLVFPRSHFIDALL</sequence>
<keyword evidence="12" id="KW-1185">Reference proteome</keyword>
<accession>A0A3P6QVK0</accession>
<evidence type="ECO:0000256" key="5">
    <source>
        <dbReference type="ARBA" id="ARBA00022603"/>
    </source>
</evidence>
<protein>
    <recommendedName>
        <fullName evidence="10">tRNA (uracil-O(2)-)-methyltransferase</fullName>
        <ecNumber evidence="10">2.1.1.211</ecNumber>
    </recommendedName>
</protein>
<evidence type="ECO:0000256" key="1">
    <source>
        <dbReference type="ARBA" id="ARBA00002778"/>
    </source>
</evidence>
<dbReference type="AlphaFoldDB" id="A0A3P6QVK0"/>
<dbReference type="Pfam" id="PF07757">
    <property type="entry name" value="AdoMet_MTase"/>
    <property type="match status" value="1"/>
</dbReference>
<dbReference type="SUPFAM" id="SSF53335">
    <property type="entry name" value="S-adenosyl-L-methionine-dependent methyltransferases"/>
    <property type="match status" value="1"/>
</dbReference>
<evidence type="ECO:0000256" key="6">
    <source>
        <dbReference type="ARBA" id="ARBA00022679"/>
    </source>
</evidence>
<dbReference type="OrthoDB" id="10047021at2759"/>
<dbReference type="PANTHER" id="PTHR21210">
    <property type="entry name" value="TRNA (URACIL-O(2)-)-METHYLTRANSFERASE-RELATED"/>
    <property type="match status" value="1"/>
</dbReference>
<keyword evidence="5 10" id="KW-0489">Methyltransferase</keyword>
<dbReference type="Proteomes" id="UP000271889">
    <property type="component" value="Unassembled WGS sequence"/>
</dbReference>
<dbReference type="InterPro" id="IPR011671">
    <property type="entry name" value="tRNA_uracil_MeTrfase"/>
</dbReference>
<gene>
    <name evidence="11" type="ORF">CGOC_LOCUS3084</name>
</gene>
<evidence type="ECO:0000256" key="4">
    <source>
        <dbReference type="ARBA" id="ARBA00022490"/>
    </source>
</evidence>
<evidence type="ECO:0000313" key="12">
    <source>
        <dbReference type="Proteomes" id="UP000271889"/>
    </source>
</evidence>
<comment type="catalytic activity">
    <reaction evidence="9 10">
        <text>uridine(44) in tRNA(Ser) + S-adenosyl-L-methionine = 2'-O-methyluridine(44) in tRNA(Ser) + S-adenosyl-L-homocysteine + H(+)</text>
        <dbReference type="Rhea" id="RHEA:43100"/>
        <dbReference type="Rhea" id="RHEA-COMP:10339"/>
        <dbReference type="Rhea" id="RHEA-COMP:10340"/>
        <dbReference type="ChEBI" id="CHEBI:15378"/>
        <dbReference type="ChEBI" id="CHEBI:57856"/>
        <dbReference type="ChEBI" id="CHEBI:59789"/>
        <dbReference type="ChEBI" id="CHEBI:65315"/>
        <dbReference type="ChEBI" id="CHEBI:74478"/>
        <dbReference type="EC" id="2.1.1.211"/>
    </reaction>
</comment>
<evidence type="ECO:0000256" key="10">
    <source>
        <dbReference type="RuleBase" id="RU368004"/>
    </source>
</evidence>
<keyword evidence="8 10" id="KW-0819">tRNA processing</keyword>
<evidence type="ECO:0000256" key="2">
    <source>
        <dbReference type="ARBA" id="ARBA00004496"/>
    </source>
</evidence>
<dbReference type="InterPro" id="IPR029063">
    <property type="entry name" value="SAM-dependent_MTases_sf"/>
</dbReference>
<keyword evidence="4 10" id="KW-0963">Cytoplasm</keyword>
<keyword evidence="7 10" id="KW-0949">S-adenosyl-L-methionine</keyword>
<comment type="function">
    <text evidence="1">Probable adenosyl-L-methionine (AdoMet)-dependent tRNA (uracil-O(2)-)-methyltransferase.</text>
</comment>
<evidence type="ECO:0000256" key="9">
    <source>
        <dbReference type="ARBA" id="ARBA00047957"/>
    </source>
</evidence>
<comment type="function">
    <text evidence="10">Adenosyl-L-methionine (AdoMet)-dependent tRNA (uracil-O(2)-)-methyltransferase.</text>
</comment>
<dbReference type="GO" id="GO:0030488">
    <property type="term" value="P:tRNA methylation"/>
    <property type="evidence" value="ECO:0007669"/>
    <property type="project" value="UniProtKB-UniRule"/>
</dbReference>
<comment type="similarity">
    <text evidence="3 10">Belongs to the TRM44 family.</text>
</comment>
<reference evidence="11 12" key="1">
    <citation type="submission" date="2018-11" db="EMBL/GenBank/DDBJ databases">
        <authorList>
            <consortium name="Pathogen Informatics"/>
        </authorList>
    </citation>
    <scope>NUCLEOTIDE SEQUENCE [LARGE SCALE GENOMIC DNA]</scope>
</reference>